<keyword evidence="1" id="KW-0812">Transmembrane</keyword>
<dbReference type="OrthoDB" id="202545at2759"/>
<feature type="transmembrane region" description="Helical" evidence="1">
    <location>
        <begin position="95"/>
        <end position="116"/>
    </location>
</feature>
<keyword evidence="1" id="KW-1133">Transmembrane helix</keyword>
<organism evidence="2 3">
    <name type="scientific">Thelonectria olida</name>
    <dbReference type="NCBI Taxonomy" id="1576542"/>
    <lineage>
        <taxon>Eukaryota</taxon>
        <taxon>Fungi</taxon>
        <taxon>Dikarya</taxon>
        <taxon>Ascomycota</taxon>
        <taxon>Pezizomycotina</taxon>
        <taxon>Sordariomycetes</taxon>
        <taxon>Hypocreomycetidae</taxon>
        <taxon>Hypocreales</taxon>
        <taxon>Nectriaceae</taxon>
        <taxon>Thelonectria</taxon>
    </lineage>
</organism>
<dbReference type="PANTHER" id="PTHR42044:SF1">
    <property type="entry name" value="DUF676 DOMAIN-CONTAINING PROTEIN"/>
    <property type="match status" value="1"/>
</dbReference>
<evidence type="ECO:0000313" key="2">
    <source>
        <dbReference type="EMBL" id="KAH6899808.1"/>
    </source>
</evidence>
<feature type="transmembrane region" description="Helical" evidence="1">
    <location>
        <begin position="70"/>
        <end position="89"/>
    </location>
</feature>
<dbReference type="InterPro" id="IPR029058">
    <property type="entry name" value="AB_hydrolase_fold"/>
</dbReference>
<evidence type="ECO:0000256" key="1">
    <source>
        <dbReference type="SAM" id="Phobius"/>
    </source>
</evidence>
<keyword evidence="3" id="KW-1185">Reference proteome</keyword>
<dbReference type="AlphaFoldDB" id="A0A9P9AX37"/>
<proteinExistence type="predicted"/>
<name>A0A9P9AX37_9HYPO</name>
<protein>
    <submittedName>
        <fullName evidence="2">Uncharacterized protein</fullName>
    </submittedName>
</protein>
<feature type="transmembrane region" description="Helical" evidence="1">
    <location>
        <begin position="36"/>
        <end position="58"/>
    </location>
</feature>
<dbReference type="PANTHER" id="PTHR42044">
    <property type="entry name" value="DUF676 DOMAIN-CONTAINING PROTEIN-RELATED"/>
    <property type="match status" value="1"/>
</dbReference>
<comment type="caution">
    <text evidence="2">The sequence shown here is derived from an EMBL/GenBank/DDBJ whole genome shotgun (WGS) entry which is preliminary data.</text>
</comment>
<keyword evidence="1" id="KW-0472">Membrane</keyword>
<accession>A0A9P9AX37</accession>
<gene>
    <name evidence="2" type="ORF">B0T10DRAFT_6503</name>
</gene>
<sequence>MSKSKETHFYRSQVGESSIIDYTHTDLPWKLVTKDIYYFFIYIWALPWIIWPIFTTGCEEFNELAVTRENLFCILIHSILVLLQLSFLLSLPFTIFFPIWTVVLGIAAFMVVNWALCRVLNGSESTYHSDKKYAQPRPEHDNEQWVFLNGVAVGEHWMKGNLNRLALTFGRPILGIHNRTSGIIFDIIECLIQRNYGYATSDIRICFKIVKDVLYNPKKSKVIFILHSQGGIEGSLVLDWLLQELPQDLLAKLEVYTFGNAANHFNNPHRHALSQALNNQKYLNTVSSIMNQATPEEPIGTSSSDDEKRALKVNIPGAHKDSRTPVSLSRSAAAAKDRAIGHIEHYAHSTDFVAMWGVLHFGTNRMRSPQLPRFIGRLFSRSDGHGGHQFNQHYLDGMFPLKYDKATGKYIGADEDNDFMNEVIKVGEEGDAMENAREAFEITWAGTRGFGSGEITTPVEVHNISPVKKMKKQTDVVRVKDLSRLWCYRNGRKPTEIPPMLIGEDGVVRTATL</sequence>
<dbReference type="SUPFAM" id="SSF53474">
    <property type="entry name" value="alpha/beta-Hydrolases"/>
    <property type="match status" value="1"/>
</dbReference>
<dbReference type="EMBL" id="JAGPYM010000001">
    <property type="protein sequence ID" value="KAH6899808.1"/>
    <property type="molecule type" value="Genomic_DNA"/>
</dbReference>
<dbReference type="Proteomes" id="UP000777438">
    <property type="component" value="Unassembled WGS sequence"/>
</dbReference>
<reference evidence="2 3" key="1">
    <citation type="journal article" date="2021" name="Nat. Commun.">
        <title>Genetic determinants of endophytism in the Arabidopsis root mycobiome.</title>
        <authorList>
            <person name="Mesny F."/>
            <person name="Miyauchi S."/>
            <person name="Thiergart T."/>
            <person name="Pickel B."/>
            <person name="Atanasova L."/>
            <person name="Karlsson M."/>
            <person name="Huettel B."/>
            <person name="Barry K.W."/>
            <person name="Haridas S."/>
            <person name="Chen C."/>
            <person name="Bauer D."/>
            <person name="Andreopoulos W."/>
            <person name="Pangilinan J."/>
            <person name="LaButti K."/>
            <person name="Riley R."/>
            <person name="Lipzen A."/>
            <person name="Clum A."/>
            <person name="Drula E."/>
            <person name="Henrissat B."/>
            <person name="Kohler A."/>
            <person name="Grigoriev I.V."/>
            <person name="Martin F.M."/>
            <person name="Hacquard S."/>
        </authorList>
    </citation>
    <scope>NUCLEOTIDE SEQUENCE [LARGE SCALE GENOMIC DNA]</scope>
    <source>
        <strain evidence="2 3">MPI-CAGE-CH-0241</strain>
    </source>
</reference>
<evidence type="ECO:0000313" key="3">
    <source>
        <dbReference type="Proteomes" id="UP000777438"/>
    </source>
</evidence>